<evidence type="ECO:0000259" key="9">
    <source>
        <dbReference type="Pfam" id="PF04234"/>
    </source>
</evidence>
<comment type="subcellular location">
    <subcellularLocation>
        <location evidence="1 7">Periplasm</location>
    </subcellularLocation>
</comment>
<keyword evidence="5 7" id="KW-0574">Periplasm</keyword>
<dbReference type="Pfam" id="PF04234">
    <property type="entry name" value="CopC"/>
    <property type="match status" value="1"/>
</dbReference>
<organism evidence="10 11">
    <name type="scientific">Marinomonas spartinae</name>
    <dbReference type="NCBI Taxonomy" id="1792290"/>
    <lineage>
        <taxon>Bacteria</taxon>
        <taxon>Pseudomonadati</taxon>
        <taxon>Pseudomonadota</taxon>
        <taxon>Gammaproteobacteria</taxon>
        <taxon>Oceanospirillales</taxon>
        <taxon>Oceanospirillaceae</taxon>
        <taxon>Marinomonas</taxon>
    </lineage>
</organism>
<proteinExistence type="inferred from homology"/>
<sequence>MKKIFLGMMATAAITMSGAAFAHAHLKSAFPAINGVAVNSPSNLVLKFSEGLNIHFTGVKLMNANHQPIKTGNALLSGSDDKAMVVPLPDMLAKGKYTVDWHALSKDGHKTKGHYTFVIKK</sequence>
<evidence type="ECO:0000256" key="2">
    <source>
        <dbReference type="ARBA" id="ARBA00010509"/>
    </source>
</evidence>
<dbReference type="GO" id="GO:0005507">
    <property type="term" value="F:copper ion binding"/>
    <property type="evidence" value="ECO:0007669"/>
    <property type="project" value="UniProtKB-UniRule"/>
</dbReference>
<feature type="domain" description="CopC" evidence="9">
    <location>
        <begin position="23"/>
        <end position="118"/>
    </location>
</feature>
<evidence type="ECO:0000256" key="8">
    <source>
        <dbReference type="SAM" id="SignalP"/>
    </source>
</evidence>
<evidence type="ECO:0000256" key="4">
    <source>
        <dbReference type="ARBA" id="ARBA00022729"/>
    </source>
</evidence>
<feature type="signal peptide" evidence="8">
    <location>
        <begin position="1"/>
        <end position="22"/>
    </location>
</feature>
<dbReference type="InterPro" id="IPR007348">
    <property type="entry name" value="CopC_dom"/>
</dbReference>
<accession>A0A1A8TM36</accession>
<evidence type="ECO:0000256" key="7">
    <source>
        <dbReference type="RuleBase" id="RU369037"/>
    </source>
</evidence>
<evidence type="ECO:0000256" key="1">
    <source>
        <dbReference type="ARBA" id="ARBA00004418"/>
    </source>
</evidence>
<comment type="similarity">
    <text evidence="2 7">Belongs to the CopC family.</text>
</comment>
<dbReference type="GO" id="GO:0006825">
    <property type="term" value="P:copper ion transport"/>
    <property type="evidence" value="ECO:0007669"/>
    <property type="project" value="InterPro"/>
</dbReference>
<evidence type="ECO:0000256" key="5">
    <source>
        <dbReference type="ARBA" id="ARBA00022764"/>
    </source>
</evidence>
<feature type="chain" id="PRO_5008379137" description="Copper resistance protein C" evidence="8">
    <location>
        <begin position="23"/>
        <end position="121"/>
    </location>
</feature>
<dbReference type="RefSeq" id="WP_067017961.1">
    <property type="nucleotide sequence ID" value="NZ_FLOB01000007.1"/>
</dbReference>
<dbReference type="InterPro" id="IPR014755">
    <property type="entry name" value="Cu-Rt/internalin_Ig-like"/>
</dbReference>
<name>A0A1A8TM36_9GAMM</name>
<dbReference type="GO" id="GO:0046688">
    <property type="term" value="P:response to copper ion"/>
    <property type="evidence" value="ECO:0007669"/>
    <property type="project" value="UniProtKB-UniRule"/>
</dbReference>
<dbReference type="EMBL" id="FLOB01000007">
    <property type="protein sequence ID" value="SBS34144.1"/>
    <property type="molecule type" value="Genomic_DNA"/>
</dbReference>
<dbReference type="InterPro" id="IPR047685">
    <property type="entry name" value="CopC-like"/>
</dbReference>
<dbReference type="AlphaFoldDB" id="A0A1A8TM36"/>
<comment type="function">
    <text evidence="7">Involved in copper resistance.</text>
</comment>
<keyword evidence="4 7" id="KW-0732">Signal</keyword>
<reference evidence="10 11" key="1">
    <citation type="submission" date="2016-06" db="EMBL/GenBank/DDBJ databases">
        <authorList>
            <person name="Kjaerup R.B."/>
            <person name="Dalgaard T.S."/>
            <person name="Juul-Madsen H.R."/>
        </authorList>
    </citation>
    <scope>NUCLEOTIDE SEQUENCE [LARGE SCALE GENOMIC DNA]</scope>
    <source>
        <strain evidence="10 11">CECT 8886</strain>
    </source>
</reference>
<evidence type="ECO:0000313" key="11">
    <source>
        <dbReference type="Proteomes" id="UP000092544"/>
    </source>
</evidence>
<evidence type="ECO:0000256" key="6">
    <source>
        <dbReference type="ARBA" id="ARBA00023008"/>
    </source>
</evidence>
<keyword evidence="6 7" id="KW-0186">Copper</keyword>
<keyword evidence="3 7" id="KW-0479">Metal-binding</keyword>
<dbReference type="PANTHER" id="PTHR34820:SF4">
    <property type="entry name" value="INNER MEMBRANE PROTEIN YEBZ"/>
    <property type="match status" value="1"/>
</dbReference>
<dbReference type="PANTHER" id="PTHR34820">
    <property type="entry name" value="INNER MEMBRANE PROTEIN YEBZ"/>
    <property type="match status" value="1"/>
</dbReference>
<dbReference type="GO" id="GO:0005886">
    <property type="term" value="C:plasma membrane"/>
    <property type="evidence" value="ECO:0007669"/>
    <property type="project" value="TreeGrafter"/>
</dbReference>
<dbReference type="Proteomes" id="UP000092544">
    <property type="component" value="Unassembled WGS sequence"/>
</dbReference>
<dbReference type="NCBIfam" id="NF033814">
    <property type="entry name" value="copper_CopC"/>
    <property type="match status" value="1"/>
</dbReference>
<dbReference type="SUPFAM" id="SSF81296">
    <property type="entry name" value="E set domains"/>
    <property type="match status" value="1"/>
</dbReference>
<dbReference type="STRING" id="1792290.MSP8886_02975"/>
<keyword evidence="11" id="KW-1185">Reference proteome</keyword>
<dbReference type="Gene3D" id="2.60.40.1220">
    <property type="match status" value="1"/>
</dbReference>
<dbReference type="InterPro" id="IPR032694">
    <property type="entry name" value="CopC/D"/>
</dbReference>
<evidence type="ECO:0000256" key="3">
    <source>
        <dbReference type="ARBA" id="ARBA00022723"/>
    </source>
</evidence>
<dbReference type="InterPro" id="IPR014756">
    <property type="entry name" value="Ig_E-set"/>
</dbReference>
<evidence type="ECO:0000313" key="10">
    <source>
        <dbReference type="EMBL" id="SBS34144.1"/>
    </source>
</evidence>
<dbReference type="GO" id="GO:0042597">
    <property type="term" value="C:periplasmic space"/>
    <property type="evidence" value="ECO:0007669"/>
    <property type="project" value="UniProtKB-SubCell"/>
</dbReference>
<protein>
    <recommendedName>
        <fullName evidence="7">Copper resistance protein C</fullName>
    </recommendedName>
</protein>
<gene>
    <name evidence="10" type="primary">pcoC</name>
    <name evidence="10" type="ORF">MSP8886_02975</name>
</gene>